<proteinExistence type="predicted"/>
<dbReference type="EMBL" id="BMIU01000029">
    <property type="protein sequence ID" value="GGF48284.1"/>
    <property type="molecule type" value="Genomic_DNA"/>
</dbReference>
<dbReference type="SUPFAM" id="SSF54909">
    <property type="entry name" value="Dimeric alpha+beta barrel"/>
    <property type="match status" value="1"/>
</dbReference>
<sequence>MNSKLTIIFVLCFLASIKWGNGQSRDVFEIKIYHISTTAQEASIDQFLEEAYIPAMHQKGIAHIGVYKPLDSDSLAGKRVYVFTPFPSTDEYMEMATTLHLTDLPHARPYQNAPHDDAPYDRIETLLLKAFSGMPHYEVPNLNGEKSQRIYELRSYESPTEQLFHNKVDMFNNGEIAIFDRLGFNAVFYGEVIAGPKMPNLMYMTSFDNMAAEKAAWEAFGSDEAWIALRDDKRYQNNVSHIDITLLKPTVYSEL</sequence>
<protein>
    <recommendedName>
        <fullName evidence="1">NIPSNAP domain-containing protein</fullName>
    </recommendedName>
</protein>
<evidence type="ECO:0000313" key="2">
    <source>
        <dbReference type="EMBL" id="GGF48284.1"/>
    </source>
</evidence>
<dbReference type="Proteomes" id="UP000647339">
    <property type="component" value="Unassembled WGS sequence"/>
</dbReference>
<reference evidence="3" key="1">
    <citation type="journal article" date="2019" name="Int. J. Syst. Evol. Microbiol.">
        <title>The Global Catalogue of Microorganisms (GCM) 10K type strain sequencing project: providing services to taxonomists for standard genome sequencing and annotation.</title>
        <authorList>
            <consortium name="The Broad Institute Genomics Platform"/>
            <consortium name="The Broad Institute Genome Sequencing Center for Infectious Disease"/>
            <person name="Wu L."/>
            <person name="Ma J."/>
        </authorList>
    </citation>
    <scope>NUCLEOTIDE SEQUENCE [LARGE SCALE GENOMIC DNA]</scope>
    <source>
        <strain evidence="3">CGMCC 1.15407</strain>
    </source>
</reference>
<accession>A0ABQ1VBI7</accession>
<dbReference type="Pfam" id="PF07978">
    <property type="entry name" value="NIPSNAP"/>
    <property type="match status" value="1"/>
</dbReference>
<evidence type="ECO:0000259" key="1">
    <source>
        <dbReference type="Pfam" id="PF07978"/>
    </source>
</evidence>
<feature type="domain" description="NIPSNAP" evidence="1">
    <location>
        <begin position="151"/>
        <end position="253"/>
    </location>
</feature>
<dbReference type="RefSeq" id="WP_137403775.1">
    <property type="nucleotide sequence ID" value="NZ_BMIU01000029.1"/>
</dbReference>
<organism evidence="2 3">
    <name type="scientific">Echinicola rosea</name>
    <dbReference type="NCBI Taxonomy" id="1807691"/>
    <lineage>
        <taxon>Bacteria</taxon>
        <taxon>Pseudomonadati</taxon>
        <taxon>Bacteroidota</taxon>
        <taxon>Cytophagia</taxon>
        <taxon>Cytophagales</taxon>
        <taxon>Cyclobacteriaceae</taxon>
        <taxon>Echinicola</taxon>
    </lineage>
</organism>
<gene>
    <name evidence="2" type="ORF">GCM10011339_41120</name>
</gene>
<name>A0ABQ1VBI7_9BACT</name>
<dbReference type="Gene3D" id="3.30.70.100">
    <property type="match status" value="2"/>
</dbReference>
<dbReference type="InterPro" id="IPR012577">
    <property type="entry name" value="NIPSNAP"/>
</dbReference>
<dbReference type="InterPro" id="IPR011008">
    <property type="entry name" value="Dimeric_a/b-barrel"/>
</dbReference>
<keyword evidence="3" id="KW-1185">Reference proteome</keyword>
<comment type="caution">
    <text evidence="2">The sequence shown here is derived from an EMBL/GenBank/DDBJ whole genome shotgun (WGS) entry which is preliminary data.</text>
</comment>
<evidence type="ECO:0000313" key="3">
    <source>
        <dbReference type="Proteomes" id="UP000647339"/>
    </source>
</evidence>